<gene>
    <name evidence="1" type="ORF">D4A35_08320</name>
</gene>
<dbReference type="EMBL" id="CP032452">
    <property type="protein sequence ID" value="QEZ68937.1"/>
    <property type="molecule type" value="Genomic_DNA"/>
</dbReference>
<dbReference type="Proteomes" id="UP000326961">
    <property type="component" value="Chromosome"/>
</dbReference>
<evidence type="ECO:0000313" key="2">
    <source>
        <dbReference type="Proteomes" id="UP000326961"/>
    </source>
</evidence>
<protein>
    <submittedName>
        <fullName evidence="1">Uncharacterized protein</fullName>
    </submittedName>
</protein>
<evidence type="ECO:0000313" key="1">
    <source>
        <dbReference type="EMBL" id="QEZ68937.1"/>
    </source>
</evidence>
<dbReference type="AlphaFoldDB" id="A0A5P3XF24"/>
<reference evidence="1 2" key="1">
    <citation type="submission" date="2018-09" db="EMBL/GenBank/DDBJ databases">
        <title>A clostridial neurotoxin that targets Anopheles mosquitoes.</title>
        <authorList>
            <person name="Contreras E."/>
            <person name="Masuyer G."/>
            <person name="Qureshi N."/>
            <person name="Chawla S."/>
            <person name="Lim H.L."/>
            <person name="Chen J."/>
            <person name="Stenmark P."/>
            <person name="Gill S."/>
        </authorList>
    </citation>
    <scope>NUCLEOTIDE SEQUENCE [LARGE SCALE GENOMIC DNA]</scope>
    <source>
        <strain evidence="1 2">Cbm</strain>
    </source>
</reference>
<name>A0A5P3XF24_PARBF</name>
<organism evidence="1 2">
    <name type="scientific">Paraclostridium bifermentans</name>
    <name type="common">Clostridium bifermentans</name>
    <dbReference type="NCBI Taxonomy" id="1490"/>
    <lineage>
        <taxon>Bacteria</taxon>
        <taxon>Bacillati</taxon>
        <taxon>Bacillota</taxon>
        <taxon>Clostridia</taxon>
        <taxon>Peptostreptococcales</taxon>
        <taxon>Peptostreptococcaceae</taxon>
        <taxon>Paraclostridium</taxon>
    </lineage>
</organism>
<accession>A0A5P3XF24</accession>
<sequence length="190" mass="22842">METRDKNVIDFVNMVGIANREQIKDMFFSEVHQNICMRRLKKIAEDEHINRFKYDGNVFVYYSDKKPSKRLIRHDLYITDFVVKMIKSGYEILEFKKSFIIGPIISDAYIKYKDHEGKQKHLVLEIQLSNKVEDCVLKYKDFKNLILENRNEWTVMPRIIVITDMKQRIDLKGLKVFYDSTEMENIRDFL</sequence>
<proteinExistence type="predicted"/>
<dbReference type="RefSeq" id="WP_150886622.1">
    <property type="nucleotide sequence ID" value="NZ_CP032452.1"/>
</dbReference>